<gene>
    <name evidence="1" type="ORF">DESHY_110316</name>
</gene>
<reference evidence="1 2" key="1">
    <citation type="journal article" date="2013" name="Genome Announc.">
        <title>Genome Sequence of the Sulfate-Reducing Bacterium Desulfotomaculum hydrothermale Lam5(T).</title>
        <authorList>
            <person name="Amin O."/>
            <person name="Fardeau M.L."/>
            <person name="Valette O."/>
            <person name="Hirschler-Rea A."/>
            <person name="Barbe V."/>
            <person name="Medigue C."/>
            <person name="Vacherie B."/>
            <person name="Ollivier B."/>
            <person name="Bertin P.N."/>
            <person name="Dolla A."/>
        </authorList>
    </citation>
    <scope>NUCLEOTIDE SEQUENCE [LARGE SCALE GENOMIC DNA]</scope>
    <source>
        <strain evidence="2">Lam5 / DSM 18033</strain>
    </source>
</reference>
<dbReference type="eggNOG" id="ENOG50330RH">
    <property type="taxonomic scope" value="Bacteria"/>
</dbReference>
<dbReference type="Proteomes" id="UP000009315">
    <property type="component" value="Unassembled WGS sequence"/>
</dbReference>
<accession>K8DXK0</accession>
<evidence type="ECO:0000313" key="1">
    <source>
        <dbReference type="EMBL" id="CCO07372.1"/>
    </source>
</evidence>
<organism evidence="1 2">
    <name type="scientific">Desulforamulus hydrothermalis Lam5 = DSM 18033</name>
    <dbReference type="NCBI Taxonomy" id="1121428"/>
    <lineage>
        <taxon>Bacteria</taxon>
        <taxon>Bacillati</taxon>
        <taxon>Bacillota</taxon>
        <taxon>Clostridia</taxon>
        <taxon>Eubacteriales</taxon>
        <taxon>Peptococcaceae</taxon>
        <taxon>Desulforamulus</taxon>
    </lineage>
</organism>
<dbReference type="EMBL" id="CAOS01000003">
    <property type="protein sequence ID" value="CCO07372.1"/>
    <property type="molecule type" value="Genomic_DNA"/>
</dbReference>
<proteinExistence type="predicted"/>
<protein>
    <submittedName>
        <fullName evidence="1">Uncharacterized protein</fullName>
    </submittedName>
</protein>
<comment type="caution">
    <text evidence="1">The sequence shown here is derived from an EMBL/GenBank/DDBJ whole genome shotgun (WGS) entry which is preliminary data.</text>
</comment>
<dbReference type="AlphaFoldDB" id="K8DXK0"/>
<keyword evidence="2" id="KW-1185">Reference proteome</keyword>
<evidence type="ECO:0000313" key="2">
    <source>
        <dbReference type="Proteomes" id="UP000009315"/>
    </source>
</evidence>
<dbReference type="STRING" id="1121428.DESHY_110316"/>
<name>K8DXK0_9FIRM</name>
<sequence>MLNKLRVAVIIWQDVLFSFIMVSKKLRVRIMGKIKIRKNLSDEEMLANYKEEITFENAWQDTEVSRPAAKPQSKGPAREGIHSFFTPELQEQVGKALLELKVQLYKEGIIDYRIEVSREGRQVILTAVNAVGKKKTAAKTAGKK</sequence>